<gene>
    <name evidence="2" type="ORF">OsJ_20475</name>
</gene>
<reference evidence="2" key="2">
    <citation type="submission" date="2008-12" db="EMBL/GenBank/DDBJ databases">
        <title>Improved gene annotation of the rice (Oryza sativa) genomes.</title>
        <authorList>
            <person name="Wang J."/>
            <person name="Li R."/>
            <person name="Fan W."/>
            <person name="Huang Q."/>
            <person name="Zhang J."/>
            <person name="Zhou Y."/>
            <person name="Hu Y."/>
            <person name="Zi S."/>
            <person name="Li J."/>
            <person name="Ni P."/>
            <person name="Zheng H."/>
            <person name="Zhang Y."/>
            <person name="Zhao M."/>
            <person name="Hao Q."/>
            <person name="McDermott J."/>
            <person name="Samudrala R."/>
            <person name="Kristiansen K."/>
            <person name="Wong G.K.-S."/>
        </authorList>
    </citation>
    <scope>NUCLEOTIDE SEQUENCE</scope>
</reference>
<organism evidence="2">
    <name type="scientific">Oryza sativa subsp. japonica</name>
    <name type="common">Rice</name>
    <dbReference type="NCBI Taxonomy" id="39947"/>
    <lineage>
        <taxon>Eukaryota</taxon>
        <taxon>Viridiplantae</taxon>
        <taxon>Streptophyta</taxon>
        <taxon>Embryophyta</taxon>
        <taxon>Tracheophyta</taxon>
        <taxon>Spermatophyta</taxon>
        <taxon>Magnoliopsida</taxon>
        <taxon>Liliopsida</taxon>
        <taxon>Poales</taxon>
        <taxon>Poaceae</taxon>
        <taxon>BOP clade</taxon>
        <taxon>Oryzoideae</taxon>
        <taxon>Oryzeae</taxon>
        <taxon>Oryzinae</taxon>
        <taxon>Oryza</taxon>
        <taxon>Oryza sativa</taxon>
    </lineage>
</organism>
<proteinExistence type="predicted"/>
<dbReference type="Proteomes" id="UP000007752">
    <property type="component" value="Chromosome 6"/>
</dbReference>
<sequence length="144" mass="14925">MTPHASAPSHSLMALYAKFLGVSGQASWAGVSVVDNSAELAMLAILVSVAFAQILAILSNSFAVGDAAAGYEYDGAADHPVLRMAVSTLTVAVPATFYVGVMELYARVTPVAPPLRRLLAVLAPGMAWITLFLGMPPLVVLLLG</sequence>
<name>B9FS07_ORYSJ</name>
<evidence type="ECO:0000256" key="1">
    <source>
        <dbReference type="SAM" id="Phobius"/>
    </source>
</evidence>
<keyword evidence="1" id="KW-1133">Transmembrane helix</keyword>
<feature type="transmembrane region" description="Helical" evidence="1">
    <location>
        <begin position="118"/>
        <end position="143"/>
    </location>
</feature>
<feature type="transmembrane region" description="Helical" evidence="1">
    <location>
        <begin position="43"/>
        <end position="64"/>
    </location>
</feature>
<accession>B9FS07</accession>
<reference evidence="2" key="1">
    <citation type="journal article" date="2005" name="PLoS Biol.">
        <title>The genomes of Oryza sativa: a history of duplications.</title>
        <authorList>
            <person name="Yu J."/>
            <person name="Wang J."/>
            <person name="Lin W."/>
            <person name="Li S."/>
            <person name="Li H."/>
            <person name="Zhou J."/>
            <person name="Ni P."/>
            <person name="Dong W."/>
            <person name="Hu S."/>
            <person name="Zeng C."/>
            <person name="Zhang J."/>
            <person name="Zhang Y."/>
            <person name="Li R."/>
            <person name="Xu Z."/>
            <person name="Li S."/>
            <person name="Li X."/>
            <person name="Zheng H."/>
            <person name="Cong L."/>
            <person name="Lin L."/>
            <person name="Yin J."/>
            <person name="Geng J."/>
            <person name="Li G."/>
            <person name="Shi J."/>
            <person name="Liu J."/>
            <person name="Lv H."/>
            <person name="Li J."/>
            <person name="Wang J."/>
            <person name="Deng Y."/>
            <person name="Ran L."/>
            <person name="Shi X."/>
            <person name="Wang X."/>
            <person name="Wu Q."/>
            <person name="Li C."/>
            <person name="Ren X."/>
            <person name="Wang J."/>
            <person name="Wang X."/>
            <person name="Li D."/>
            <person name="Liu D."/>
            <person name="Zhang X."/>
            <person name="Ji Z."/>
            <person name="Zhao W."/>
            <person name="Sun Y."/>
            <person name="Zhang Z."/>
            <person name="Bao J."/>
            <person name="Han Y."/>
            <person name="Dong L."/>
            <person name="Ji J."/>
            <person name="Chen P."/>
            <person name="Wu S."/>
            <person name="Liu J."/>
            <person name="Xiao Y."/>
            <person name="Bu D."/>
            <person name="Tan J."/>
            <person name="Yang L."/>
            <person name="Ye C."/>
            <person name="Zhang J."/>
            <person name="Xu J."/>
            <person name="Zhou Y."/>
            <person name="Yu Y."/>
            <person name="Zhang B."/>
            <person name="Zhuang S."/>
            <person name="Wei H."/>
            <person name="Liu B."/>
            <person name="Lei M."/>
            <person name="Yu H."/>
            <person name="Li Y."/>
            <person name="Xu H."/>
            <person name="Wei S."/>
            <person name="He X."/>
            <person name="Fang L."/>
            <person name="Zhang Z."/>
            <person name="Zhang Y."/>
            <person name="Huang X."/>
            <person name="Su Z."/>
            <person name="Tong W."/>
            <person name="Li J."/>
            <person name="Tong Z."/>
            <person name="Li S."/>
            <person name="Ye J."/>
            <person name="Wang L."/>
            <person name="Fang L."/>
            <person name="Lei T."/>
            <person name="Chen C."/>
            <person name="Chen H."/>
            <person name="Xu Z."/>
            <person name="Li H."/>
            <person name="Huang H."/>
            <person name="Zhang F."/>
            <person name="Xu H."/>
            <person name="Li N."/>
            <person name="Zhao C."/>
            <person name="Li S."/>
            <person name="Dong L."/>
            <person name="Huang Y."/>
            <person name="Li L."/>
            <person name="Xi Y."/>
            <person name="Qi Q."/>
            <person name="Li W."/>
            <person name="Zhang B."/>
            <person name="Hu W."/>
            <person name="Zhang Y."/>
            <person name="Tian X."/>
            <person name="Jiao Y."/>
            <person name="Liang X."/>
            <person name="Jin J."/>
            <person name="Gao L."/>
            <person name="Zheng W."/>
            <person name="Hao B."/>
            <person name="Liu S."/>
            <person name="Wang W."/>
            <person name="Yuan L."/>
            <person name="Cao M."/>
            <person name="McDermott J."/>
            <person name="Samudrala R."/>
            <person name="Wang J."/>
            <person name="Wong G.K."/>
            <person name="Yang H."/>
        </authorList>
    </citation>
    <scope>NUCLEOTIDE SEQUENCE [LARGE SCALE GENOMIC DNA]</scope>
</reference>
<protein>
    <submittedName>
        <fullName evidence="2">Uncharacterized protein</fullName>
    </submittedName>
</protein>
<dbReference type="EMBL" id="CM000143">
    <property type="protein sequence ID" value="EEE65268.1"/>
    <property type="molecule type" value="Genomic_DNA"/>
</dbReference>
<evidence type="ECO:0000313" key="2">
    <source>
        <dbReference type="EMBL" id="EEE65268.1"/>
    </source>
</evidence>
<keyword evidence="1" id="KW-0812">Transmembrane</keyword>
<keyword evidence="1" id="KW-0472">Membrane</keyword>
<feature type="transmembrane region" description="Helical" evidence="1">
    <location>
        <begin position="84"/>
        <end position="106"/>
    </location>
</feature>
<dbReference type="AlphaFoldDB" id="B9FS07"/>